<dbReference type="PANTHER" id="PTHR43695">
    <property type="entry name" value="PUTATIVE (AFU_ORTHOLOGUE AFUA_2G17250)-RELATED"/>
    <property type="match status" value="1"/>
</dbReference>
<name>A0A6A6ULM9_9PEZI</name>
<sequence length="247" mass="25932">MARLTLALYALLSALNLTSAATIYLCGDSTMARGNGKIDGWGQHLGPLMTIPVVNKAIGGRSARSYTVEKRFDEVASAVKPGDYVVIEFGHNDGGGIQKNDNGRADCPGTGKETCQTTNAKGNRETVLTFQAYLVNAGKQMIGKGAKVVFSSMTPNNVCEGGSCKYSGSRFGDMAKAAAKEVGEGASYVDHGGATGQEYIKMGSSKVNALFPQDHTHTSPAGAKVVAETFVKAVVAERNVLAQFVKK</sequence>
<dbReference type="Gene3D" id="3.40.50.1110">
    <property type="entry name" value="SGNH hydrolase"/>
    <property type="match status" value="1"/>
</dbReference>
<evidence type="ECO:0000313" key="5">
    <source>
        <dbReference type="EMBL" id="KAF2671988.1"/>
    </source>
</evidence>
<feature type="signal peptide" evidence="3">
    <location>
        <begin position="1"/>
        <end position="20"/>
    </location>
</feature>
<reference evidence="5" key="1">
    <citation type="journal article" date="2020" name="Stud. Mycol.">
        <title>101 Dothideomycetes genomes: a test case for predicting lifestyles and emergence of pathogens.</title>
        <authorList>
            <person name="Haridas S."/>
            <person name="Albert R."/>
            <person name="Binder M."/>
            <person name="Bloem J."/>
            <person name="Labutti K."/>
            <person name="Salamov A."/>
            <person name="Andreopoulos B."/>
            <person name="Baker S."/>
            <person name="Barry K."/>
            <person name="Bills G."/>
            <person name="Bluhm B."/>
            <person name="Cannon C."/>
            <person name="Castanera R."/>
            <person name="Culley D."/>
            <person name="Daum C."/>
            <person name="Ezra D."/>
            <person name="Gonzalez J."/>
            <person name="Henrissat B."/>
            <person name="Kuo A."/>
            <person name="Liang C."/>
            <person name="Lipzen A."/>
            <person name="Lutzoni F."/>
            <person name="Magnuson J."/>
            <person name="Mondo S."/>
            <person name="Nolan M."/>
            <person name="Ohm R."/>
            <person name="Pangilinan J."/>
            <person name="Park H.-J."/>
            <person name="Ramirez L."/>
            <person name="Alfaro M."/>
            <person name="Sun H."/>
            <person name="Tritt A."/>
            <person name="Yoshinaga Y."/>
            <person name="Zwiers L.-H."/>
            <person name="Turgeon B."/>
            <person name="Goodwin S."/>
            <person name="Spatafora J."/>
            <person name="Crous P."/>
            <person name="Grigoriev I."/>
        </authorList>
    </citation>
    <scope>NUCLEOTIDE SEQUENCE</scope>
    <source>
        <strain evidence="5">CBS 115976</strain>
    </source>
</reference>
<gene>
    <name evidence="5" type="ORF">BT63DRAFT_185352</name>
</gene>
<evidence type="ECO:0000256" key="1">
    <source>
        <dbReference type="ARBA" id="ARBA00008668"/>
    </source>
</evidence>
<proteinExistence type="inferred from homology"/>
<keyword evidence="3" id="KW-0732">Signal</keyword>
<dbReference type="AlphaFoldDB" id="A0A6A6ULM9"/>
<keyword evidence="6" id="KW-1185">Reference proteome</keyword>
<dbReference type="SUPFAM" id="SSF52266">
    <property type="entry name" value="SGNH hydrolase"/>
    <property type="match status" value="1"/>
</dbReference>
<dbReference type="InterPro" id="IPR013830">
    <property type="entry name" value="SGNH_hydro"/>
</dbReference>
<feature type="domain" description="SGNH hydrolase-type esterase" evidence="4">
    <location>
        <begin position="27"/>
        <end position="224"/>
    </location>
</feature>
<dbReference type="GO" id="GO:0016787">
    <property type="term" value="F:hydrolase activity"/>
    <property type="evidence" value="ECO:0007669"/>
    <property type="project" value="UniProtKB-KW"/>
</dbReference>
<protein>
    <submittedName>
        <fullName evidence="5">Secreted rhamnogalacturonan acetylesteras-like protein</fullName>
    </submittedName>
</protein>
<dbReference type="InterPro" id="IPR037459">
    <property type="entry name" value="RhgT-like"/>
</dbReference>
<evidence type="ECO:0000313" key="6">
    <source>
        <dbReference type="Proteomes" id="UP000799302"/>
    </source>
</evidence>
<dbReference type="Pfam" id="PF13472">
    <property type="entry name" value="Lipase_GDSL_2"/>
    <property type="match status" value="1"/>
</dbReference>
<keyword evidence="2" id="KW-0378">Hydrolase</keyword>
<accession>A0A6A6ULM9</accession>
<dbReference type="EMBL" id="MU004232">
    <property type="protein sequence ID" value="KAF2671988.1"/>
    <property type="molecule type" value="Genomic_DNA"/>
</dbReference>
<evidence type="ECO:0000256" key="2">
    <source>
        <dbReference type="ARBA" id="ARBA00022801"/>
    </source>
</evidence>
<dbReference type="Proteomes" id="UP000799302">
    <property type="component" value="Unassembled WGS sequence"/>
</dbReference>
<evidence type="ECO:0000256" key="3">
    <source>
        <dbReference type="SAM" id="SignalP"/>
    </source>
</evidence>
<dbReference type="OrthoDB" id="2141316at2759"/>
<dbReference type="InterPro" id="IPR036514">
    <property type="entry name" value="SGNH_hydro_sf"/>
</dbReference>
<dbReference type="PANTHER" id="PTHR43695:SF1">
    <property type="entry name" value="RHAMNOGALACTURONAN ACETYLESTERASE"/>
    <property type="match status" value="1"/>
</dbReference>
<comment type="similarity">
    <text evidence="1">Belongs to the 'GDSL' lipolytic enzyme family.</text>
</comment>
<organism evidence="5 6">
    <name type="scientific">Microthyrium microscopicum</name>
    <dbReference type="NCBI Taxonomy" id="703497"/>
    <lineage>
        <taxon>Eukaryota</taxon>
        <taxon>Fungi</taxon>
        <taxon>Dikarya</taxon>
        <taxon>Ascomycota</taxon>
        <taxon>Pezizomycotina</taxon>
        <taxon>Dothideomycetes</taxon>
        <taxon>Dothideomycetes incertae sedis</taxon>
        <taxon>Microthyriales</taxon>
        <taxon>Microthyriaceae</taxon>
        <taxon>Microthyrium</taxon>
    </lineage>
</organism>
<evidence type="ECO:0000259" key="4">
    <source>
        <dbReference type="Pfam" id="PF13472"/>
    </source>
</evidence>
<feature type="chain" id="PRO_5025413099" evidence="3">
    <location>
        <begin position="21"/>
        <end position="247"/>
    </location>
</feature>